<organism evidence="6 7">
    <name type="scientific">Eiseniibacteriota bacterium</name>
    <dbReference type="NCBI Taxonomy" id="2212470"/>
    <lineage>
        <taxon>Bacteria</taxon>
        <taxon>Candidatus Eiseniibacteriota</taxon>
    </lineage>
</organism>
<dbReference type="InterPro" id="IPR058637">
    <property type="entry name" value="YknX-like_C"/>
</dbReference>
<accession>A0A956RMA6</accession>
<evidence type="ECO:0000313" key="6">
    <source>
        <dbReference type="EMBL" id="MCA9726221.1"/>
    </source>
</evidence>
<evidence type="ECO:0000256" key="3">
    <source>
        <dbReference type="SAM" id="MobiDB-lite"/>
    </source>
</evidence>
<gene>
    <name evidence="6" type="ORF">KC729_00955</name>
</gene>
<reference evidence="6" key="1">
    <citation type="submission" date="2020-04" db="EMBL/GenBank/DDBJ databases">
        <authorList>
            <person name="Zhang T."/>
        </authorList>
    </citation>
    <scope>NUCLEOTIDE SEQUENCE</scope>
    <source>
        <strain evidence="6">HKST-UBA01</strain>
    </source>
</reference>
<dbReference type="GO" id="GO:0015562">
    <property type="term" value="F:efflux transmembrane transporter activity"/>
    <property type="evidence" value="ECO:0007669"/>
    <property type="project" value="TreeGrafter"/>
</dbReference>
<evidence type="ECO:0000259" key="5">
    <source>
        <dbReference type="Pfam" id="PF25989"/>
    </source>
</evidence>
<sequence>FAVTSSSRIDGALASGGPSESPEGAELPSATGTLEAERSSNVAFPVAGVVEWLAVDEGDAVNAGAVLARLDRTPYRAAVDQAEARLQFLDRRLERSRALLAERAISREEMDADEAERKAAAAELTRHRWNLDRTVIHAPFRARVAHRSVELGEVVEAGSIGFSIIDVDTLKLRVNVSARDLLAISRNDPAILTTPDRPGLRRAATFDHEPIRADARAGTVPILLRVPNEDGALLPGLLAEARFAVRPTDKTAPIPRSEADDRPPSPTTELRVPVTALRVSDEGTAVFRVQDGTAHRVFVEIGPVREDLVVIRRGLSAGDVVVDQPADRLRDGDTVEVSAR</sequence>
<dbReference type="AlphaFoldDB" id="A0A956RMA6"/>
<dbReference type="Pfam" id="PF25973">
    <property type="entry name" value="BSH_CzcB"/>
    <property type="match status" value="1"/>
</dbReference>
<dbReference type="Gene3D" id="2.40.50.100">
    <property type="match status" value="1"/>
</dbReference>
<reference evidence="6" key="2">
    <citation type="journal article" date="2021" name="Microbiome">
        <title>Successional dynamics and alternative stable states in a saline activated sludge microbial community over 9 years.</title>
        <authorList>
            <person name="Wang Y."/>
            <person name="Ye J."/>
            <person name="Ju F."/>
            <person name="Liu L."/>
            <person name="Boyd J.A."/>
            <person name="Deng Y."/>
            <person name="Parks D.H."/>
            <person name="Jiang X."/>
            <person name="Yin X."/>
            <person name="Woodcroft B.J."/>
            <person name="Tyson G.W."/>
            <person name="Hugenholtz P."/>
            <person name="Polz M.F."/>
            <person name="Zhang T."/>
        </authorList>
    </citation>
    <scope>NUCLEOTIDE SEQUENCE</scope>
    <source>
        <strain evidence="6">HKST-UBA01</strain>
    </source>
</reference>
<dbReference type="InterPro" id="IPR058647">
    <property type="entry name" value="BSH_CzcB-like"/>
</dbReference>
<dbReference type="Gene3D" id="2.40.420.20">
    <property type="match status" value="1"/>
</dbReference>
<dbReference type="Gene3D" id="1.10.287.470">
    <property type="entry name" value="Helix hairpin bin"/>
    <property type="match status" value="1"/>
</dbReference>
<keyword evidence="2" id="KW-0175">Coiled coil</keyword>
<evidence type="ECO:0000256" key="2">
    <source>
        <dbReference type="SAM" id="Coils"/>
    </source>
</evidence>
<protein>
    <submittedName>
        <fullName evidence="6">Efflux RND transporter periplasmic adaptor subunit</fullName>
    </submittedName>
</protein>
<feature type="domain" description="YknX-like C-terminal permuted SH3-like" evidence="5">
    <location>
        <begin position="270"/>
        <end position="337"/>
    </location>
</feature>
<dbReference type="PANTHER" id="PTHR30469:SF38">
    <property type="entry name" value="HLYD FAMILY SECRETION PROTEIN"/>
    <property type="match status" value="1"/>
</dbReference>
<feature type="region of interest" description="Disordered" evidence="3">
    <location>
        <begin position="249"/>
        <end position="269"/>
    </location>
</feature>
<comment type="similarity">
    <text evidence="1">Belongs to the membrane fusion protein (MFP) (TC 8.A.1) family.</text>
</comment>
<feature type="region of interest" description="Disordered" evidence="3">
    <location>
        <begin position="1"/>
        <end position="36"/>
    </location>
</feature>
<dbReference type="InterPro" id="IPR006143">
    <property type="entry name" value="RND_pump_MFP"/>
</dbReference>
<comment type="caution">
    <text evidence="6">The sequence shown here is derived from an EMBL/GenBank/DDBJ whole genome shotgun (WGS) entry which is preliminary data.</text>
</comment>
<dbReference type="SUPFAM" id="SSF111369">
    <property type="entry name" value="HlyD-like secretion proteins"/>
    <property type="match status" value="1"/>
</dbReference>
<feature type="domain" description="CzcB-like barrel-sandwich hybrid" evidence="4">
    <location>
        <begin position="40"/>
        <end position="164"/>
    </location>
</feature>
<dbReference type="PANTHER" id="PTHR30469">
    <property type="entry name" value="MULTIDRUG RESISTANCE PROTEIN MDTA"/>
    <property type="match status" value="1"/>
</dbReference>
<dbReference type="EMBL" id="JAGQHR010000011">
    <property type="protein sequence ID" value="MCA9726221.1"/>
    <property type="molecule type" value="Genomic_DNA"/>
</dbReference>
<proteinExistence type="inferred from homology"/>
<evidence type="ECO:0000259" key="4">
    <source>
        <dbReference type="Pfam" id="PF25973"/>
    </source>
</evidence>
<evidence type="ECO:0000256" key="1">
    <source>
        <dbReference type="ARBA" id="ARBA00009477"/>
    </source>
</evidence>
<dbReference type="Pfam" id="PF25989">
    <property type="entry name" value="YknX_C"/>
    <property type="match status" value="1"/>
</dbReference>
<feature type="non-terminal residue" evidence="6">
    <location>
        <position position="1"/>
    </location>
</feature>
<dbReference type="Proteomes" id="UP000697710">
    <property type="component" value="Unassembled WGS sequence"/>
</dbReference>
<feature type="coiled-coil region" evidence="2">
    <location>
        <begin position="79"/>
        <end position="132"/>
    </location>
</feature>
<dbReference type="NCBIfam" id="TIGR01730">
    <property type="entry name" value="RND_mfp"/>
    <property type="match status" value="1"/>
</dbReference>
<dbReference type="GO" id="GO:1990281">
    <property type="term" value="C:efflux pump complex"/>
    <property type="evidence" value="ECO:0007669"/>
    <property type="project" value="TreeGrafter"/>
</dbReference>
<dbReference type="Gene3D" id="2.40.30.170">
    <property type="match status" value="1"/>
</dbReference>
<name>A0A956RMA6_UNCEI</name>
<evidence type="ECO:0000313" key="7">
    <source>
        <dbReference type="Proteomes" id="UP000697710"/>
    </source>
</evidence>